<keyword evidence="2 3" id="KW-0040">ANK repeat</keyword>
<evidence type="ECO:0000256" key="3">
    <source>
        <dbReference type="PROSITE-ProRule" id="PRU00023"/>
    </source>
</evidence>
<feature type="repeat" description="ANK" evidence="3">
    <location>
        <begin position="260"/>
        <end position="292"/>
    </location>
</feature>
<name>A0A2T7PW11_POMCA</name>
<evidence type="ECO:0000313" key="5">
    <source>
        <dbReference type="EMBL" id="PVD37603.1"/>
    </source>
</evidence>
<dbReference type="PRINTS" id="PR01415">
    <property type="entry name" value="ANKYRIN"/>
</dbReference>
<dbReference type="EMBL" id="PZQS01000001">
    <property type="protein sequence ID" value="PVD37603.1"/>
    <property type="molecule type" value="Genomic_DNA"/>
</dbReference>
<dbReference type="InterPro" id="IPR001496">
    <property type="entry name" value="SOCS_box"/>
</dbReference>
<dbReference type="AlphaFoldDB" id="A0A2T7PW11"/>
<comment type="caution">
    <text evidence="5">The sequence shown here is derived from an EMBL/GenBank/DDBJ whole genome shotgun (WGS) entry which is preliminary data.</text>
</comment>
<dbReference type="SUPFAM" id="SSF48403">
    <property type="entry name" value="Ankyrin repeat"/>
    <property type="match status" value="2"/>
</dbReference>
<evidence type="ECO:0000256" key="1">
    <source>
        <dbReference type="ARBA" id="ARBA00022737"/>
    </source>
</evidence>
<feature type="repeat" description="ANK" evidence="3">
    <location>
        <begin position="337"/>
        <end position="369"/>
    </location>
</feature>
<evidence type="ECO:0000256" key="2">
    <source>
        <dbReference type="ARBA" id="ARBA00023043"/>
    </source>
</evidence>
<reference evidence="5 6" key="1">
    <citation type="submission" date="2018-04" db="EMBL/GenBank/DDBJ databases">
        <title>The genome of golden apple snail Pomacea canaliculata provides insight into stress tolerance and invasive adaptation.</title>
        <authorList>
            <person name="Liu C."/>
            <person name="Liu B."/>
            <person name="Ren Y."/>
            <person name="Zhang Y."/>
            <person name="Wang H."/>
            <person name="Li S."/>
            <person name="Jiang F."/>
            <person name="Yin L."/>
            <person name="Zhang G."/>
            <person name="Qian W."/>
            <person name="Fan W."/>
        </authorList>
    </citation>
    <scope>NUCLEOTIDE SEQUENCE [LARGE SCALE GENOMIC DNA]</scope>
    <source>
        <strain evidence="5">SZHN2017</strain>
        <tissue evidence="5">Muscle</tissue>
    </source>
</reference>
<dbReference type="PROSITE" id="PS50225">
    <property type="entry name" value="SOCS"/>
    <property type="match status" value="1"/>
</dbReference>
<keyword evidence="6" id="KW-1185">Reference proteome</keyword>
<feature type="repeat" description="ANK" evidence="3">
    <location>
        <begin position="544"/>
        <end position="576"/>
    </location>
</feature>
<keyword evidence="1" id="KW-0677">Repeat</keyword>
<feature type="repeat" description="ANK" evidence="3">
    <location>
        <begin position="161"/>
        <end position="193"/>
    </location>
</feature>
<dbReference type="OrthoDB" id="6059310at2759"/>
<protein>
    <recommendedName>
        <fullName evidence="4">SOCS box domain-containing protein</fullName>
    </recommendedName>
</protein>
<feature type="repeat" description="ANK" evidence="3">
    <location>
        <begin position="128"/>
        <end position="160"/>
    </location>
</feature>
<accession>A0A2T7PW11</accession>
<dbReference type="PROSITE" id="PS50297">
    <property type="entry name" value="ANK_REP_REGION"/>
    <property type="match status" value="9"/>
</dbReference>
<proteinExistence type="predicted"/>
<dbReference type="Gene3D" id="1.25.40.20">
    <property type="entry name" value="Ankyrin repeat-containing domain"/>
    <property type="match status" value="5"/>
</dbReference>
<dbReference type="Pfam" id="PF07525">
    <property type="entry name" value="SOCS_box"/>
    <property type="match status" value="1"/>
</dbReference>
<evidence type="ECO:0000313" key="6">
    <source>
        <dbReference type="Proteomes" id="UP000245119"/>
    </source>
</evidence>
<feature type="repeat" description="ANK" evidence="3">
    <location>
        <begin position="194"/>
        <end position="226"/>
    </location>
</feature>
<organism evidence="5 6">
    <name type="scientific">Pomacea canaliculata</name>
    <name type="common">Golden apple snail</name>
    <dbReference type="NCBI Taxonomy" id="400727"/>
    <lineage>
        <taxon>Eukaryota</taxon>
        <taxon>Metazoa</taxon>
        <taxon>Spiralia</taxon>
        <taxon>Lophotrochozoa</taxon>
        <taxon>Mollusca</taxon>
        <taxon>Gastropoda</taxon>
        <taxon>Caenogastropoda</taxon>
        <taxon>Architaenioglossa</taxon>
        <taxon>Ampullarioidea</taxon>
        <taxon>Ampullariidae</taxon>
        <taxon>Pomacea</taxon>
    </lineage>
</organism>
<dbReference type="Pfam" id="PF12796">
    <property type="entry name" value="Ank_2"/>
    <property type="match status" value="6"/>
</dbReference>
<dbReference type="PROSITE" id="PS50088">
    <property type="entry name" value="ANK_REPEAT"/>
    <property type="match status" value="9"/>
</dbReference>
<dbReference type="PANTHER" id="PTHR24198:SF165">
    <property type="entry name" value="ANKYRIN REPEAT-CONTAINING PROTEIN-RELATED"/>
    <property type="match status" value="1"/>
</dbReference>
<gene>
    <name evidence="5" type="ORF">C0Q70_00199</name>
</gene>
<feature type="repeat" description="ANK" evidence="3">
    <location>
        <begin position="227"/>
        <end position="259"/>
    </location>
</feature>
<feature type="domain" description="SOCS box" evidence="4">
    <location>
        <begin position="646"/>
        <end position="698"/>
    </location>
</feature>
<dbReference type="STRING" id="400727.A0A2T7PW11"/>
<dbReference type="InterPro" id="IPR036770">
    <property type="entry name" value="Ankyrin_rpt-contain_sf"/>
</dbReference>
<sequence length="732" mass="80767">MYNAKLHQQPIHVAEATDSKAAYEKREKRRRIRKLQEAIEQNDVATVQELLHQEFDVDFRYKGQTALQLAVCHGQFEICKLLLERGASVNETDVELNSLLNMACWHGFANISQLLIDSNVNKDLENDKGTTPLHACAKKGHASIAKILLAAGCNPNSPDRFGCTPAYIAARESHVQVMEELVYAGADLDWVDQNYRTPLMVAAEQGDVDMVKILLAGGAQCDKQDRHGNTALLDAAANSQKEVVKVLLRYHANPDIPCTKGSTPLLEAVRSSNLDIAQMLIEAGCNINLSDRLSHAPIHEAIRQVAQYFDPAMSSTAVSLVKQLVSKGANLNVADNQGWRPIYQAAYGGNKELTQLLLESGADVTVVTTSGDTVMHGAVYGNNLDIVELFITAGKFFLSHSCAVNGVNKAGQTPLMSGIASRSNIRILKSLIEADADLNQPESSGLRTPLHEAIHQHYNKAAILLIDSGCYLTAVNRERQTPLYCASAKGNDEIVAYLLAALPRPLPPTSLSAIPVHAAAKFGHAHTLQLLAEAGSDINQINSDGLTPLQVAAQEDNFPAARRLLQLGCDIDAHAKVTHLLKCCLMNEDRHPHFALEPLFLAMTHRNIELMRLFVDCYSHLPFITIRLLKGCLKTSRELLVHYSGTMKSDLLVLFTETLSQPKRLQDLARRTIRLSLGSLPHRKVTSLPVAEKLKDYILMKDVFEGWDGSDRLDEEIKSTSLVFRRRFLEED</sequence>
<evidence type="ECO:0000259" key="4">
    <source>
        <dbReference type="PROSITE" id="PS50225"/>
    </source>
</evidence>
<dbReference type="CDD" id="cd03716">
    <property type="entry name" value="SOCS_ASB_like"/>
    <property type="match status" value="1"/>
</dbReference>
<dbReference type="InterPro" id="IPR002110">
    <property type="entry name" value="Ankyrin_rpt"/>
</dbReference>
<dbReference type="PANTHER" id="PTHR24198">
    <property type="entry name" value="ANKYRIN REPEAT AND PROTEIN KINASE DOMAIN-CONTAINING PROTEIN"/>
    <property type="match status" value="1"/>
</dbReference>
<dbReference type="SMART" id="SM00969">
    <property type="entry name" value="SOCS_box"/>
    <property type="match status" value="1"/>
</dbReference>
<dbReference type="SMART" id="SM00248">
    <property type="entry name" value="ANK"/>
    <property type="match status" value="16"/>
</dbReference>
<feature type="repeat" description="ANK" evidence="3">
    <location>
        <begin position="62"/>
        <end position="94"/>
    </location>
</feature>
<feature type="repeat" description="ANK" evidence="3">
    <location>
        <begin position="511"/>
        <end position="543"/>
    </location>
</feature>
<dbReference type="Proteomes" id="UP000245119">
    <property type="component" value="Linkage Group LG1"/>
</dbReference>